<comment type="caution">
    <text evidence="1">The sequence shown here is derived from an EMBL/GenBank/DDBJ whole genome shotgun (WGS) entry which is preliminary data.</text>
</comment>
<reference evidence="1" key="1">
    <citation type="submission" date="2019-08" db="EMBL/GenBank/DDBJ databases">
        <authorList>
            <person name="Kucharzyk K."/>
            <person name="Murdoch R.W."/>
            <person name="Higgins S."/>
            <person name="Loffler F."/>
        </authorList>
    </citation>
    <scope>NUCLEOTIDE SEQUENCE</scope>
</reference>
<accession>A0A645ALR7</accession>
<proteinExistence type="predicted"/>
<organism evidence="1">
    <name type="scientific">bioreactor metagenome</name>
    <dbReference type="NCBI Taxonomy" id="1076179"/>
    <lineage>
        <taxon>unclassified sequences</taxon>
        <taxon>metagenomes</taxon>
        <taxon>ecological metagenomes</taxon>
    </lineage>
</organism>
<dbReference type="AlphaFoldDB" id="A0A645ALR7"/>
<name>A0A645ALR7_9ZZZZ</name>
<protein>
    <submittedName>
        <fullName evidence="1">Uncharacterized protein</fullName>
    </submittedName>
</protein>
<gene>
    <name evidence="1" type="ORF">SDC9_97326</name>
</gene>
<evidence type="ECO:0000313" key="1">
    <source>
        <dbReference type="EMBL" id="MPM50584.1"/>
    </source>
</evidence>
<sequence length="385" mass="43228">MMPDIGMDAIGKIQRCGTTRQVDDFPFGREHENVLAEEILHDAVYKFLAVLSGVLGFDDLAQPAGLFVQQALDIAPFLIHPVCGDAKFRRLVHLLGADLHLKRDSVRCEQSSMQRAVHVWFRRSNIVLKPSRQRLPARVDHAQCSVAVVYGVHNDADGDQVVDFVDAGILPLHLAIDAVKMLRASANAGFNARGGKLFANDSLGVVQRFLSLRLLFAKLATDIGIFLRHEIHKREVFHLAFDGAHAEAMRKGSVDLQRFFCFAGAFIRVTVSQRAHVMQTVGELDDDHANIRRDGKKQFSKVFGLFLFFGDIRLLSALGQLGDAVYKFCDLRAKLIFNAFDGDVISVLYHIVQNGRGDARRIHAHVHHEFRYFQRMDNIRFAGFA</sequence>
<dbReference type="EMBL" id="VSSQ01013031">
    <property type="protein sequence ID" value="MPM50584.1"/>
    <property type="molecule type" value="Genomic_DNA"/>
</dbReference>